<evidence type="ECO:0000313" key="1">
    <source>
        <dbReference type="EMBL" id="KAA6362270.1"/>
    </source>
</evidence>
<dbReference type="AlphaFoldDB" id="A0A5J4TW38"/>
<accession>A0A5J4TW38</accession>
<protein>
    <submittedName>
        <fullName evidence="1">Uncharacterized protein</fullName>
    </submittedName>
</protein>
<dbReference type="Proteomes" id="UP000324800">
    <property type="component" value="Unassembled WGS sequence"/>
</dbReference>
<comment type="caution">
    <text evidence="1">The sequence shown here is derived from an EMBL/GenBank/DDBJ whole genome shotgun (WGS) entry which is preliminary data.</text>
</comment>
<dbReference type="EMBL" id="SNRW01024438">
    <property type="protein sequence ID" value="KAA6362270.1"/>
    <property type="molecule type" value="Genomic_DNA"/>
</dbReference>
<sequence length="79" mass="9395">MPCGHERAEISGLRKAGRNEQVERIIDNVLATVDEQDLASARQIYRNKRVYDAKRPQYLRKIVLRRFIWNIWLICVNVQ</sequence>
<reference evidence="1 2" key="1">
    <citation type="submission" date="2019-03" db="EMBL/GenBank/DDBJ databases">
        <title>Single cell metagenomics reveals metabolic interactions within the superorganism composed of flagellate Streblomastix strix and complex community of Bacteroidetes bacteria on its surface.</title>
        <authorList>
            <person name="Treitli S.C."/>
            <person name="Kolisko M."/>
            <person name="Husnik F."/>
            <person name="Keeling P."/>
            <person name="Hampl V."/>
        </authorList>
    </citation>
    <scope>NUCLEOTIDE SEQUENCE [LARGE SCALE GENOMIC DNA]</scope>
    <source>
        <strain evidence="1">ST1C</strain>
    </source>
</reference>
<organism evidence="1 2">
    <name type="scientific">Streblomastix strix</name>
    <dbReference type="NCBI Taxonomy" id="222440"/>
    <lineage>
        <taxon>Eukaryota</taxon>
        <taxon>Metamonada</taxon>
        <taxon>Preaxostyla</taxon>
        <taxon>Oxymonadida</taxon>
        <taxon>Streblomastigidae</taxon>
        <taxon>Streblomastix</taxon>
    </lineage>
</organism>
<evidence type="ECO:0000313" key="2">
    <source>
        <dbReference type="Proteomes" id="UP000324800"/>
    </source>
</evidence>
<proteinExistence type="predicted"/>
<gene>
    <name evidence="1" type="ORF">EZS28_042203</name>
</gene>
<name>A0A5J4TW38_9EUKA</name>